<protein>
    <submittedName>
        <fullName evidence="1">Uncharacterized protein</fullName>
    </submittedName>
</protein>
<dbReference type="Proteomes" id="UP000078542">
    <property type="component" value="Unassembled WGS sequence"/>
</dbReference>
<proteinExistence type="predicted"/>
<organism evidence="1 2">
    <name type="scientific">Cyphomyrmex costatus</name>
    <dbReference type="NCBI Taxonomy" id="456900"/>
    <lineage>
        <taxon>Eukaryota</taxon>
        <taxon>Metazoa</taxon>
        <taxon>Ecdysozoa</taxon>
        <taxon>Arthropoda</taxon>
        <taxon>Hexapoda</taxon>
        <taxon>Insecta</taxon>
        <taxon>Pterygota</taxon>
        <taxon>Neoptera</taxon>
        <taxon>Endopterygota</taxon>
        <taxon>Hymenoptera</taxon>
        <taxon>Apocrita</taxon>
        <taxon>Aculeata</taxon>
        <taxon>Formicoidea</taxon>
        <taxon>Formicidae</taxon>
        <taxon>Myrmicinae</taxon>
        <taxon>Cyphomyrmex</taxon>
    </lineage>
</organism>
<dbReference type="EMBL" id="KQ978292">
    <property type="protein sequence ID" value="KYM95408.1"/>
    <property type="molecule type" value="Genomic_DNA"/>
</dbReference>
<sequence length="180" mass="19859">MMNRFGRRWNAVLRIRRLLVDFSKPARSRSAAPVVASRFGDLRDLPMMKCCVFTYDQPRDYAVLRCLHRSFLAALSQFIQRNNVIRWLASGINFTTTIATATTTTPTGTTIVITGARPIARAIVAALRHSSPLHCCRPFPAAAVAAAAAADATRCTRALLSHSVKAWRPYGLETLSPMIT</sequence>
<dbReference type="AlphaFoldDB" id="A0A195C5F9"/>
<evidence type="ECO:0000313" key="1">
    <source>
        <dbReference type="EMBL" id="KYM95408.1"/>
    </source>
</evidence>
<accession>A0A195C5F9</accession>
<keyword evidence="2" id="KW-1185">Reference proteome</keyword>
<reference evidence="1 2" key="1">
    <citation type="submission" date="2016-03" db="EMBL/GenBank/DDBJ databases">
        <title>Cyphomyrmex costatus WGS genome.</title>
        <authorList>
            <person name="Nygaard S."/>
            <person name="Hu H."/>
            <person name="Boomsma J."/>
            <person name="Zhang G."/>
        </authorList>
    </citation>
    <scope>NUCLEOTIDE SEQUENCE [LARGE SCALE GENOMIC DNA]</scope>
    <source>
        <strain evidence="1">MS0001</strain>
        <tissue evidence="1">Whole body</tissue>
    </source>
</reference>
<name>A0A195C5F9_9HYME</name>
<evidence type="ECO:0000313" key="2">
    <source>
        <dbReference type="Proteomes" id="UP000078542"/>
    </source>
</evidence>
<gene>
    <name evidence="1" type="ORF">ALC62_13836</name>
</gene>